<accession>A0A4P9XCU6</accession>
<comment type="similarity">
    <text evidence="2">Belongs to the IFT46 family.</text>
</comment>
<evidence type="ECO:0008006" key="9">
    <source>
        <dbReference type="Google" id="ProtNLM"/>
    </source>
</evidence>
<reference evidence="8" key="1">
    <citation type="journal article" date="2018" name="Nat. Microbiol.">
        <title>Leveraging single-cell genomics to expand the fungal tree of life.</title>
        <authorList>
            <person name="Ahrendt S.R."/>
            <person name="Quandt C.A."/>
            <person name="Ciobanu D."/>
            <person name="Clum A."/>
            <person name="Salamov A."/>
            <person name="Andreopoulos B."/>
            <person name="Cheng J.F."/>
            <person name="Woyke T."/>
            <person name="Pelin A."/>
            <person name="Henrissat B."/>
            <person name="Reynolds N.K."/>
            <person name="Benny G.L."/>
            <person name="Smith M.E."/>
            <person name="James T.Y."/>
            <person name="Grigoriev I.V."/>
        </authorList>
    </citation>
    <scope>NUCLEOTIDE SEQUENCE [LARGE SCALE GENOMIC DNA]</scope>
    <source>
        <strain evidence="8">ATCC 52028</strain>
    </source>
</reference>
<dbReference type="STRING" id="1555241.A0A4P9XCU6"/>
<evidence type="ECO:0000256" key="1">
    <source>
        <dbReference type="ARBA" id="ARBA00004120"/>
    </source>
</evidence>
<dbReference type="GO" id="GO:0005815">
    <property type="term" value="C:microtubule organizing center"/>
    <property type="evidence" value="ECO:0007669"/>
    <property type="project" value="TreeGrafter"/>
</dbReference>
<evidence type="ECO:0000256" key="5">
    <source>
        <dbReference type="ARBA" id="ARBA00023212"/>
    </source>
</evidence>
<dbReference type="GO" id="GO:0060271">
    <property type="term" value="P:cilium assembly"/>
    <property type="evidence" value="ECO:0007669"/>
    <property type="project" value="TreeGrafter"/>
</dbReference>
<organism evidence="7 8">
    <name type="scientific">Caulochytrium protostelioides</name>
    <dbReference type="NCBI Taxonomy" id="1555241"/>
    <lineage>
        <taxon>Eukaryota</taxon>
        <taxon>Fungi</taxon>
        <taxon>Fungi incertae sedis</taxon>
        <taxon>Chytridiomycota</taxon>
        <taxon>Chytridiomycota incertae sedis</taxon>
        <taxon>Chytridiomycetes</taxon>
        <taxon>Caulochytriales</taxon>
        <taxon>Caulochytriaceae</taxon>
        <taxon>Caulochytrium</taxon>
    </lineage>
</organism>
<keyword evidence="8" id="KW-1185">Reference proteome</keyword>
<evidence type="ECO:0000313" key="8">
    <source>
        <dbReference type="Proteomes" id="UP000274922"/>
    </source>
</evidence>
<dbReference type="EMBL" id="ML014125">
    <property type="protein sequence ID" value="RKP03278.1"/>
    <property type="molecule type" value="Genomic_DNA"/>
</dbReference>
<dbReference type="Pfam" id="PF12317">
    <property type="entry name" value="IFT46_B_C"/>
    <property type="match status" value="1"/>
</dbReference>
<evidence type="ECO:0000256" key="4">
    <source>
        <dbReference type="ARBA" id="ARBA00023069"/>
    </source>
</evidence>
<evidence type="ECO:0000313" key="7">
    <source>
        <dbReference type="EMBL" id="RKP03278.1"/>
    </source>
</evidence>
<feature type="non-terminal residue" evidence="7">
    <location>
        <position position="1"/>
    </location>
</feature>
<evidence type="ECO:0000256" key="6">
    <source>
        <dbReference type="ARBA" id="ARBA00023273"/>
    </source>
</evidence>
<evidence type="ECO:0000256" key="3">
    <source>
        <dbReference type="ARBA" id="ARBA00022490"/>
    </source>
</evidence>
<dbReference type="Proteomes" id="UP000274922">
    <property type="component" value="Unassembled WGS sequence"/>
</dbReference>
<keyword evidence="3" id="KW-0963">Cytoplasm</keyword>
<keyword evidence="5" id="KW-0206">Cytoskeleton</keyword>
<dbReference type="PANTHER" id="PTHR13376:SF0">
    <property type="entry name" value="INTRAFLAGELLAR TRANSPORT PROTEIN 46 HOMOLOG"/>
    <property type="match status" value="1"/>
</dbReference>
<dbReference type="GO" id="GO:0031514">
    <property type="term" value="C:motile cilium"/>
    <property type="evidence" value="ECO:0007669"/>
    <property type="project" value="TreeGrafter"/>
</dbReference>
<protein>
    <recommendedName>
        <fullName evidence="9">Intraflagellar transport protein 46 homolog</fullName>
    </recommendedName>
</protein>
<sequence>ELESVFAHIKRYKPQILDLDTELKPFVPDYIPAIGDIDGMIKIARPDGEPTRLGLGLVDEPAPQQSDPAALVFFLRNMSKTLAPDQTQAVHTLTAAEVRQNPKRIDGWLSSIKTLHQQQPPPSVQYTAPMPEIDDLMQQWPRDVERTLRQMLLPDAGVPLAFKDYAALVAVLLDIPVRSAHALPAGAPAPAGAGKTKETTGLIEALHLVFSLFSEFQNSGHFR</sequence>
<dbReference type="GO" id="GO:0042073">
    <property type="term" value="P:intraciliary transport"/>
    <property type="evidence" value="ECO:0007669"/>
    <property type="project" value="InterPro"/>
</dbReference>
<gene>
    <name evidence="7" type="ORF">CXG81DRAFT_7458</name>
</gene>
<proteinExistence type="inferred from homology"/>
<dbReference type="OrthoDB" id="2119217at2759"/>
<dbReference type="InterPro" id="IPR022088">
    <property type="entry name" value="Intraflagellar_transp_cmplxB"/>
</dbReference>
<name>A0A4P9XCU6_9FUNG</name>
<comment type="subcellular location">
    <subcellularLocation>
        <location evidence="1">Cytoplasm</location>
        <location evidence="1">Cytoskeleton</location>
        <location evidence="1">Cilium basal body</location>
    </subcellularLocation>
</comment>
<evidence type="ECO:0000256" key="2">
    <source>
        <dbReference type="ARBA" id="ARBA00007700"/>
    </source>
</evidence>
<dbReference type="GO" id="GO:0030992">
    <property type="term" value="C:intraciliary transport particle B"/>
    <property type="evidence" value="ECO:0007669"/>
    <property type="project" value="TreeGrafter"/>
</dbReference>
<keyword evidence="6" id="KW-0966">Cell projection</keyword>
<dbReference type="PANTHER" id="PTHR13376">
    <property type="entry name" value="INTRAFLAGELLAR TRANSPORT PROTEIN 46 HOMOLOG"/>
    <property type="match status" value="1"/>
</dbReference>
<dbReference type="AlphaFoldDB" id="A0A4P9XCU6"/>
<feature type="non-terminal residue" evidence="7">
    <location>
        <position position="223"/>
    </location>
</feature>
<keyword evidence="4" id="KW-0969">Cilium</keyword>